<keyword evidence="10" id="KW-1185">Reference proteome</keyword>
<dbReference type="SMART" id="SM00752">
    <property type="entry name" value="HTTM"/>
    <property type="match status" value="1"/>
</dbReference>
<feature type="transmembrane region" description="Helical" evidence="7">
    <location>
        <begin position="147"/>
        <end position="169"/>
    </location>
</feature>
<evidence type="ECO:0000313" key="9">
    <source>
        <dbReference type="EMBL" id="UYW01176.1"/>
    </source>
</evidence>
<dbReference type="Proteomes" id="UP001163328">
    <property type="component" value="Chromosome"/>
</dbReference>
<gene>
    <name evidence="9" type="ORF">K5I29_12055</name>
</gene>
<feature type="transmembrane region" description="Helical" evidence="7">
    <location>
        <begin position="233"/>
        <end position="260"/>
    </location>
</feature>
<keyword evidence="4 7" id="KW-0472">Membrane</keyword>
<dbReference type="InterPro" id="IPR053935">
    <property type="entry name" value="VKGC_lumenal_dom"/>
</dbReference>
<evidence type="ECO:0000256" key="2">
    <source>
        <dbReference type="ARBA" id="ARBA00022692"/>
    </source>
</evidence>
<evidence type="ECO:0000256" key="5">
    <source>
        <dbReference type="ARBA" id="ARBA00023157"/>
    </source>
</evidence>
<name>A0ABY6M235_9FLAO</name>
<feature type="domain" description="HTTM-like" evidence="8">
    <location>
        <begin position="5"/>
        <end position="264"/>
    </location>
</feature>
<feature type="transmembrane region" description="Helical" evidence="7">
    <location>
        <begin position="62"/>
        <end position="81"/>
    </location>
</feature>
<accession>A0ABY6M235</accession>
<dbReference type="InterPro" id="IPR053934">
    <property type="entry name" value="HTTM_dom"/>
</dbReference>
<dbReference type="RefSeq" id="WP_264433592.1">
    <property type="nucleotide sequence ID" value="NZ_CP081495.1"/>
</dbReference>
<comment type="subcellular location">
    <subcellularLocation>
        <location evidence="1">Endomembrane system</location>
        <topology evidence="1">Multi-pass membrane protein</topology>
    </subcellularLocation>
</comment>
<proteinExistence type="predicted"/>
<dbReference type="InterPro" id="IPR011020">
    <property type="entry name" value="HTTM-like"/>
</dbReference>
<feature type="transmembrane region" description="Helical" evidence="7">
    <location>
        <begin position="289"/>
        <end position="306"/>
    </location>
</feature>
<dbReference type="Pfam" id="PF05090">
    <property type="entry name" value="HTTM"/>
    <property type="match status" value="1"/>
</dbReference>
<evidence type="ECO:0000256" key="6">
    <source>
        <dbReference type="ARBA" id="ARBA00023239"/>
    </source>
</evidence>
<dbReference type="PANTHER" id="PTHR12639">
    <property type="entry name" value="VITAMIN K-DEPENDENT GAMMA-CARBOXYLASE"/>
    <property type="match status" value="1"/>
</dbReference>
<reference evidence="9" key="1">
    <citation type="submission" date="2021-08" db="EMBL/GenBank/DDBJ databases">
        <title>Flavobacterium sp. strain CC-SYL302.</title>
        <authorList>
            <person name="Lin S.-Y."/>
            <person name="Lee T.-H."/>
            <person name="Young C.-C."/>
        </authorList>
    </citation>
    <scope>NUCLEOTIDE SEQUENCE</scope>
    <source>
        <strain evidence="9">CC-SYL302</strain>
    </source>
</reference>
<evidence type="ECO:0000256" key="7">
    <source>
        <dbReference type="SAM" id="Phobius"/>
    </source>
</evidence>
<keyword evidence="2 7" id="KW-0812">Transmembrane</keyword>
<sequence length="438" mass="51381">MNKLFQAIDNAPLIIFRIFFGVLFACESFGAILTGWVKDNFITPQFTFSHIGFDWLQPLPGYGMYGYFVVMGVFSVCVALGYRYRFSIIALTLLWAGVYLMQKTSYNNHYYLLLLISFVLVFLPANRYKALDVKLGYVKQQLTMPKWCSWIFILQIAIVYFYATIAKFYPDWLDGTFTKNLLANRTPFESVNNLFAQKWFYMFIAYAGIVFDGLIVPALLYKRTRTWAVIASLVFHIFNSIVLQIGIFPYFALSFAVFFYPPETIRKLFFKSKPQITETNNYLYKDKKLLLFLFLPFFILQLVLPIRHWFIPGDVLFTEEGHRLSWRMMLRSRSGSTYYSVIDKNTNERIAYDLYEKLTQKQHGVFSSHPDMIWQMAQRIKKEFAQQGIDVAVYAHSYVSINGRAPVQLINDKVDLAQEKWNYFGPSSFIFPQPEYFK</sequence>
<dbReference type="Pfam" id="PF22777">
    <property type="entry name" value="VKGC_lumenal_dom"/>
    <property type="match status" value="1"/>
</dbReference>
<evidence type="ECO:0000256" key="3">
    <source>
        <dbReference type="ARBA" id="ARBA00022989"/>
    </source>
</evidence>
<keyword evidence="3 7" id="KW-1133">Transmembrane helix</keyword>
<evidence type="ECO:0000256" key="1">
    <source>
        <dbReference type="ARBA" id="ARBA00004127"/>
    </source>
</evidence>
<dbReference type="EMBL" id="CP081495">
    <property type="protein sequence ID" value="UYW01176.1"/>
    <property type="molecule type" value="Genomic_DNA"/>
</dbReference>
<dbReference type="PANTHER" id="PTHR12639:SF7">
    <property type="entry name" value="HTTM DOMAIN-CONTAINING PROTEIN"/>
    <property type="match status" value="1"/>
</dbReference>
<organism evidence="9 10">
    <name type="scientific">Flavobacterium agricola</name>
    <dbReference type="NCBI Taxonomy" id="2870839"/>
    <lineage>
        <taxon>Bacteria</taxon>
        <taxon>Pseudomonadati</taxon>
        <taxon>Bacteroidota</taxon>
        <taxon>Flavobacteriia</taxon>
        <taxon>Flavobacteriales</taxon>
        <taxon>Flavobacteriaceae</taxon>
        <taxon>Flavobacterium</taxon>
    </lineage>
</organism>
<evidence type="ECO:0000259" key="8">
    <source>
        <dbReference type="SMART" id="SM00752"/>
    </source>
</evidence>
<keyword evidence="5" id="KW-1015">Disulfide bond</keyword>
<evidence type="ECO:0000256" key="4">
    <source>
        <dbReference type="ARBA" id="ARBA00023136"/>
    </source>
</evidence>
<dbReference type="InterPro" id="IPR007782">
    <property type="entry name" value="VKG_COase"/>
</dbReference>
<feature type="transmembrane region" description="Helical" evidence="7">
    <location>
        <begin position="199"/>
        <end position="221"/>
    </location>
</feature>
<evidence type="ECO:0000313" key="10">
    <source>
        <dbReference type="Proteomes" id="UP001163328"/>
    </source>
</evidence>
<feature type="transmembrane region" description="Helical" evidence="7">
    <location>
        <begin position="108"/>
        <end position="126"/>
    </location>
</feature>
<feature type="transmembrane region" description="Helical" evidence="7">
    <location>
        <begin position="12"/>
        <end position="37"/>
    </location>
</feature>
<protein>
    <submittedName>
        <fullName evidence="9">HTTM domain-containing protein</fullName>
    </submittedName>
</protein>
<feature type="transmembrane region" description="Helical" evidence="7">
    <location>
        <begin position="86"/>
        <end position="102"/>
    </location>
</feature>
<keyword evidence="6" id="KW-0456">Lyase</keyword>